<evidence type="ECO:0008006" key="3">
    <source>
        <dbReference type="Google" id="ProtNLM"/>
    </source>
</evidence>
<dbReference type="EMBL" id="CP131060">
    <property type="protein sequence ID" value="WNY25527.1"/>
    <property type="molecule type" value="Genomic_DNA"/>
</dbReference>
<proteinExistence type="predicted"/>
<dbReference type="GeneID" id="89230185"/>
<protein>
    <recommendedName>
        <fullName evidence="3">Lipoprotein</fullName>
    </recommendedName>
</protein>
<evidence type="ECO:0000313" key="2">
    <source>
        <dbReference type="Proteomes" id="UP001303587"/>
    </source>
</evidence>
<accession>A0AA96V2X6</accession>
<dbReference type="AlphaFoldDB" id="A0AA96V2X6"/>
<dbReference type="RefSeq" id="WP_338101891.1">
    <property type="nucleotide sequence ID" value="NZ_CP131060.1"/>
</dbReference>
<name>A0AA96V2X6_9EURY</name>
<dbReference type="Proteomes" id="UP001303587">
    <property type="component" value="Chromosome"/>
</dbReference>
<gene>
    <name evidence="1" type="ORF">MsAc7_10790</name>
</gene>
<keyword evidence="2" id="KW-1185">Reference proteome</keyword>
<evidence type="ECO:0000313" key="1">
    <source>
        <dbReference type="EMBL" id="WNY25527.1"/>
    </source>
</evidence>
<dbReference type="PROSITE" id="PS51257">
    <property type="entry name" value="PROKAR_LIPOPROTEIN"/>
    <property type="match status" value="1"/>
</dbReference>
<organism evidence="1 2">
    <name type="scientific">Methanolapillus millepedarum</name>
    <dbReference type="NCBI Taxonomy" id="3028296"/>
    <lineage>
        <taxon>Archaea</taxon>
        <taxon>Methanobacteriati</taxon>
        <taxon>Methanobacteriota</taxon>
        <taxon>Stenosarchaea group</taxon>
        <taxon>Methanomicrobia</taxon>
        <taxon>Methanosarcinales</taxon>
        <taxon>Methanosarcinaceae</taxon>
        <taxon>Methanolapillus</taxon>
    </lineage>
</organism>
<sequence>MKTKTVLIGLLVLLSVFAAGCLNSDDDDANSTENNVTESVKYNSSYKTARYMPPHIPMDQQLTYFSSWSFIDYAYPPRNVLENEADLIVYVTIKEIQPAVWSTYDGKRPYLEEERLISGDENGTTVYKAIRSDDYDIYTDVIFTVDEWAKGNSSDEIKVRFIGGQVEDVVRFDTGYPDPRSLEVGDRYLLYLMYYSDAYELRYPNGMETITVKNGIFSLF</sequence>
<reference evidence="1 2" key="1">
    <citation type="submission" date="2023-07" db="EMBL/GenBank/DDBJ databases">
        <title>Closed genoem sequence of Methanosarcinaceae archaeon Ac7.</title>
        <authorList>
            <person name="Poehlein A."/>
            <person name="Protasov E."/>
            <person name="Platt K."/>
            <person name="Reeh H."/>
            <person name="Daniel R."/>
            <person name="Brune A."/>
        </authorList>
    </citation>
    <scope>NUCLEOTIDE SEQUENCE [LARGE SCALE GENOMIC DNA]</scope>
    <source>
        <strain evidence="1 2">Ac7</strain>
    </source>
</reference>